<dbReference type="Proteomes" id="UP001482513">
    <property type="component" value="Unassembled WGS sequence"/>
</dbReference>
<evidence type="ECO:0000256" key="1">
    <source>
        <dbReference type="SAM" id="MobiDB-lite"/>
    </source>
</evidence>
<dbReference type="EMBL" id="JAMPKX010000010">
    <property type="protein sequence ID" value="MEP0949171.1"/>
    <property type="molecule type" value="Genomic_DNA"/>
</dbReference>
<protein>
    <submittedName>
        <fullName evidence="2">DUF928 domain-containing protein</fullName>
    </submittedName>
</protein>
<organism evidence="2 3">
    <name type="scientific">Leptolyngbya subtilissima DQ-A4</name>
    <dbReference type="NCBI Taxonomy" id="2933933"/>
    <lineage>
        <taxon>Bacteria</taxon>
        <taxon>Bacillati</taxon>
        <taxon>Cyanobacteriota</taxon>
        <taxon>Cyanophyceae</taxon>
        <taxon>Leptolyngbyales</taxon>
        <taxon>Leptolyngbyaceae</taxon>
        <taxon>Leptolyngbya group</taxon>
        <taxon>Leptolyngbya</taxon>
    </lineage>
</organism>
<evidence type="ECO:0000313" key="2">
    <source>
        <dbReference type="EMBL" id="MEP0949171.1"/>
    </source>
</evidence>
<sequence length="262" mass="27828">MHKPAIAAALLTVSSLTGIFLSVGNPSWGNEVTLNAPLLIAQSSNRRGYEPPPTSRAPRRTVGGGTRGGCDGSAPINLTALAPQSHIGATAASRPTLVWYVPDETPYQMQLQLYQYAAAEGDELTPVKTFNLGESQPGYKLFTLPDDEPALTVGSTYRWKVILQCNPGRPSQVALDEADLQVVAATSGAAMGQGNLVDRAEQAIADGLWYDAIALLSETPVSTEAAAYRRDLLAGLADQEALNPNDGISLFSDRLSYLAEQE</sequence>
<proteinExistence type="predicted"/>
<keyword evidence="3" id="KW-1185">Reference proteome</keyword>
<dbReference type="InterPro" id="IPR010328">
    <property type="entry name" value="DUF928"/>
</dbReference>
<evidence type="ECO:0000313" key="3">
    <source>
        <dbReference type="Proteomes" id="UP001482513"/>
    </source>
</evidence>
<accession>A0ABV0K9F6</accession>
<feature type="region of interest" description="Disordered" evidence="1">
    <location>
        <begin position="44"/>
        <end position="68"/>
    </location>
</feature>
<dbReference type="Pfam" id="PF06051">
    <property type="entry name" value="DUF928"/>
    <property type="match status" value="1"/>
</dbReference>
<gene>
    <name evidence="2" type="ORF">NC992_19990</name>
</gene>
<dbReference type="RefSeq" id="WP_190694250.1">
    <property type="nucleotide sequence ID" value="NZ_JAMPKX010000010.1"/>
</dbReference>
<name>A0ABV0K9F6_9CYAN</name>
<reference evidence="2 3" key="1">
    <citation type="submission" date="2022-04" db="EMBL/GenBank/DDBJ databases">
        <title>Positive selection, recombination, and allopatry shape intraspecific diversity of widespread and dominant cyanobacteria.</title>
        <authorList>
            <person name="Wei J."/>
            <person name="Shu W."/>
            <person name="Hu C."/>
        </authorList>
    </citation>
    <scope>NUCLEOTIDE SEQUENCE [LARGE SCALE GENOMIC DNA]</scope>
    <source>
        <strain evidence="2 3">DQ-A4</strain>
    </source>
</reference>
<comment type="caution">
    <text evidence="2">The sequence shown here is derived from an EMBL/GenBank/DDBJ whole genome shotgun (WGS) entry which is preliminary data.</text>
</comment>